<reference evidence="1" key="1">
    <citation type="submission" date="2023-06" db="EMBL/GenBank/DDBJ databases">
        <authorList>
            <person name="Noh H."/>
        </authorList>
    </citation>
    <scope>NUCLEOTIDE SEQUENCE</scope>
    <source>
        <strain evidence="1">DUCC20226</strain>
    </source>
</reference>
<protein>
    <submittedName>
        <fullName evidence="1">Uncharacterized protein</fullName>
    </submittedName>
</protein>
<keyword evidence="2" id="KW-1185">Reference proteome</keyword>
<evidence type="ECO:0000313" key="1">
    <source>
        <dbReference type="EMBL" id="KAK2614194.1"/>
    </source>
</evidence>
<dbReference type="Proteomes" id="UP001265746">
    <property type="component" value="Unassembled WGS sequence"/>
</dbReference>
<sequence length="255" mass="27885">MSLTPLTPLILSPALPSELLTYIIRHQQHPTTLIICSSQAAFLNSLVADAQESLEAASDESQAPSLSPLLSGPLYQVAIARHIRMIFVPTVSHLRACLSVFTTKDSRVPPPPPTTAQGQARTSPLLLVYGFLALHRDTSEWSAQGISSTATNLVEAARRVRFRAVVVDSPRVAAQDEDGTEELDTVDDGDGVVGSKTEQMFLSEEVPVLSASARRTGADLDEADWTGRTVTLMRVLGRWFRYRQGHWAEEVHEDT</sequence>
<evidence type="ECO:0000313" key="2">
    <source>
        <dbReference type="Proteomes" id="UP001265746"/>
    </source>
</evidence>
<name>A0AAD9WAD9_PHOAM</name>
<comment type="caution">
    <text evidence="1">The sequence shown here is derived from an EMBL/GenBank/DDBJ whole genome shotgun (WGS) entry which is preliminary data.</text>
</comment>
<dbReference type="AlphaFoldDB" id="A0AAD9WAD9"/>
<proteinExistence type="predicted"/>
<organism evidence="1 2">
    <name type="scientific">Phomopsis amygdali</name>
    <name type="common">Fusicoccum amygdali</name>
    <dbReference type="NCBI Taxonomy" id="1214568"/>
    <lineage>
        <taxon>Eukaryota</taxon>
        <taxon>Fungi</taxon>
        <taxon>Dikarya</taxon>
        <taxon>Ascomycota</taxon>
        <taxon>Pezizomycotina</taxon>
        <taxon>Sordariomycetes</taxon>
        <taxon>Sordariomycetidae</taxon>
        <taxon>Diaporthales</taxon>
        <taxon>Diaporthaceae</taxon>
        <taxon>Diaporthe</taxon>
    </lineage>
</organism>
<accession>A0AAD9WAD9</accession>
<dbReference type="EMBL" id="JAUJFL010000001">
    <property type="protein sequence ID" value="KAK2614194.1"/>
    <property type="molecule type" value="Genomic_DNA"/>
</dbReference>
<gene>
    <name evidence="1" type="ORF">N8I77_001043</name>
</gene>